<dbReference type="PROSITE" id="PS51257">
    <property type="entry name" value="PROKAR_LIPOPROTEIN"/>
    <property type="match status" value="1"/>
</dbReference>
<sequence>MKLVPIVLLGTFISTAACAGDMTAFVKKVLGAEYILIEERALKMSPKSAPQFIVVATRRSDEPPRYAAEAPTRPLLLVEEKQGSYTVFARNDNVVGRLDGAAQCDPVLDMDEPRITQPQPNVFSFENTAACGQHWNYSVSFKYDRSKRQWYFYRSVFESYVLGDENSDALKLDTRSVTKADKKRMITFDKFNLH</sequence>
<keyword evidence="3" id="KW-1185">Reference proteome</keyword>
<keyword evidence="1" id="KW-0732">Signal</keyword>
<organism evidence="2 3">
    <name type="scientific">Diaphorobacter aerolatus</name>
    <dbReference type="NCBI Taxonomy" id="1288495"/>
    <lineage>
        <taxon>Bacteria</taxon>
        <taxon>Pseudomonadati</taxon>
        <taxon>Pseudomonadota</taxon>
        <taxon>Betaproteobacteria</taxon>
        <taxon>Burkholderiales</taxon>
        <taxon>Comamonadaceae</taxon>
        <taxon>Diaphorobacter</taxon>
    </lineage>
</organism>
<reference evidence="2 3" key="1">
    <citation type="submission" date="2020-08" db="EMBL/GenBank/DDBJ databases">
        <title>Genome sequence of Diaphorobacter aerolatus KACC 16536T.</title>
        <authorList>
            <person name="Hyun D.-W."/>
            <person name="Bae J.-W."/>
        </authorList>
    </citation>
    <scope>NUCLEOTIDE SEQUENCE [LARGE SCALE GENOMIC DNA]</scope>
    <source>
        <strain evidence="2 3">KACC 16536</strain>
    </source>
</reference>
<dbReference type="EMBL" id="CP060783">
    <property type="protein sequence ID" value="QNP49572.1"/>
    <property type="molecule type" value="Genomic_DNA"/>
</dbReference>
<protein>
    <recommendedName>
        <fullName evidence="4">Lipoprotein</fullName>
    </recommendedName>
</protein>
<feature type="chain" id="PRO_5028815281" description="Lipoprotein" evidence="1">
    <location>
        <begin position="20"/>
        <end position="194"/>
    </location>
</feature>
<dbReference type="KEGG" id="daer:H9K75_06240"/>
<evidence type="ECO:0000313" key="3">
    <source>
        <dbReference type="Proteomes" id="UP000516028"/>
    </source>
</evidence>
<gene>
    <name evidence="2" type="ORF">H9K75_06240</name>
</gene>
<dbReference type="RefSeq" id="WP_187725113.1">
    <property type="nucleotide sequence ID" value="NZ_CP060783.1"/>
</dbReference>
<dbReference type="Proteomes" id="UP000516028">
    <property type="component" value="Chromosome"/>
</dbReference>
<accession>A0A7H0GMQ6</accession>
<evidence type="ECO:0000256" key="1">
    <source>
        <dbReference type="SAM" id="SignalP"/>
    </source>
</evidence>
<dbReference type="AlphaFoldDB" id="A0A7H0GMQ6"/>
<evidence type="ECO:0008006" key="4">
    <source>
        <dbReference type="Google" id="ProtNLM"/>
    </source>
</evidence>
<feature type="signal peptide" evidence="1">
    <location>
        <begin position="1"/>
        <end position="19"/>
    </location>
</feature>
<evidence type="ECO:0000313" key="2">
    <source>
        <dbReference type="EMBL" id="QNP49572.1"/>
    </source>
</evidence>
<proteinExistence type="predicted"/>
<name>A0A7H0GMQ6_9BURK</name>